<reference evidence="4" key="1">
    <citation type="submission" date="2021-11" db="EMBL/GenBank/DDBJ databases">
        <authorList>
            <consortium name="Genoscope - CEA"/>
            <person name="William W."/>
        </authorList>
    </citation>
    <scope>NUCLEOTIDE SEQUENCE</scope>
</reference>
<dbReference type="SMART" id="SM00516">
    <property type="entry name" value="SEC14"/>
    <property type="match status" value="1"/>
</dbReference>
<keyword evidence="2" id="KW-1133">Transmembrane helix</keyword>
<dbReference type="OrthoDB" id="1434354at2759"/>
<feature type="region of interest" description="Disordered" evidence="1">
    <location>
        <begin position="328"/>
        <end position="348"/>
    </location>
</feature>
<dbReference type="Gene3D" id="3.40.525.10">
    <property type="entry name" value="CRAL-TRIO lipid binding domain"/>
    <property type="match status" value="1"/>
</dbReference>
<dbReference type="PANTHER" id="PTHR23324:SF83">
    <property type="entry name" value="SEC14-LIKE PROTEIN 2"/>
    <property type="match status" value="1"/>
</dbReference>
<comment type="caution">
    <text evidence="4">The sequence shown here is derived from an EMBL/GenBank/DDBJ whole genome shotgun (WGS) entry which is preliminary data.</text>
</comment>
<protein>
    <recommendedName>
        <fullName evidence="3">CRAL-TRIO domain-containing protein</fullName>
    </recommendedName>
</protein>
<dbReference type="Pfam" id="PF00650">
    <property type="entry name" value="CRAL_TRIO"/>
    <property type="match status" value="1"/>
</dbReference>
<keyword evidence="5" id="KW-1185">Reference proteome</keyword>
<keyword evidence="2" id="KW-0812">Transmembrane</keyword>
<keyword evidence="2" id="KW-0472">Membrane</keyword>
<feature type="region of interest" description="Disordered" evidence="1">
    <location>
        <begin position="1"/>
        <end position="49"/>
    </location>
</feature>
<feature type="domain" description="CRAL-TRIO" evidence="3">
    <location>
        <begin position="127"/>
        <end position="294"/>
    </location>
</feature>
<dbReference type="CDD" id="cd00170">
    <property type="entry name" value="SEC14"/>
    <property type="match status" value="1"/>
</dbReference>
<organism evidence="4 5">
    <name type="scientific">Pelagomonas calceolata</name>
    <dbReference type="NCBI Taxonomy" id="35677"/>
    <lineage>
        <taxon>Eukaryota</taxon>
        <taxon>Sar</taxon>
        <taxon>Stramenopiles</taxon>
        <taxon>Ochrophyta</taxon>
        <taxon>Pelagophyceae</taxon>
        <taxon>Pelagomonadales</taxon>
        <taxon>Pelagomonadaceae</taxon>
        <taxon>Pelagomonas</taxon>
    </lineage>
</organism>
<dbReference type="GO" id="GO:0005737">
    <property type="term" value="C:cytoplasm"/>
    <property type="evidence" value="ECO:0007669"/>
    <property type="project" value="TreeGrafter"/>
</dbReference>
<dbReference type="InterPro" id="IPR036865">
    <property type="entry name" value="CRAL-TRIO_dom_sf"/>
</dbReference>
<feature type="transmembrane region" description="Helical" evidence="2">
    <location>
        <begin position="471"/>
        <end position="488"/>
    </location>
</feature>
<dbReference type="InterPro" id="IPR051064">
    <property type="entry name" value="SEC14/CRAL-TRIO_domain"/>
</dbReference>
<evidence type="ECO:0000256" key="2">
    <source>
        <dbReference type="SAM" id="Phobius"/>
    </source>
</evidence>
<proteinExistence type="predicted"/>
<dbReference type="InterPro" id="IPR001251">
    <property type="entry name" value="CRAL-TRIO_dom"/>
</dbReference>
<dbReference type="Proteomes" id="UP000789595">
    <property type="component" value="Unassembled WGS sequence"/>
</dbReference>
<dbReference type="SUPFAM" id="SSF52087">
    <property type="entry name" value="CRAL/TRIO domain"/>
    <property type="match status" value="1"/>
</dbReference>
<dbReference type="PANTHER" id="PTHR23324">
    <property type="entry name" value="SEC14 RELATED PROTEIN"/>
    <property type="match status" value="1"/>
</dbReference>
<accession>A0A8J2X221</accession>
<gene>
    <name evidence="4" type="ORF">PECAL_5P23450</name>
</gene>
<evidence type="ECO:0000256" key="1">
    <source>
        <dbReference type="SAM" id="MobiDB-lite"/>
    </source>
</evidence>
<dbReference type="PROSITE" id="PS50191">
    <property type="entry name" value="CRAL_TRIO"/>
    <property type="match status" value="1"/>
</dbReference>
<name>A0A8J2X221_9STRA</name>
<evidence type="ECO:0000313" key="5">
    <source>
        <dbReference type="Proteomes" id="UP000789595"/>
    </source>
</evidence>
<dbReference type="EMBL" id="CAKKNE010000005">
    <property type="protein sequence ID" value="CAH0377824.1"/>
    <property type="molecule type" value="Genomic_DNA"/>
</dbReference>
<dbReference type="CDD" id="cd00821">
    <property type="entry name" value="PH"/>
    <property type="match status" value="1"/>
</dbReference>
<dbReference type="AlphaFoldDB" id="A0A8J2X221"/>
<sequence>MEAAPMRMLPEEEDATRAPVAETPLLGSHFEPEEPEHVEEEPQPKGRVVPPPPNAFSEAEALRWPAIREALSDETRQCVGQGLAVRVVRGYAAASDTPPKVAEVLEKTVAWRREYDVDAALTKPAPAWEAYQRLWPCVVHGKDENGRLVVCERFGAMDVPQLLEEVSRDDMRRNRAQTLEIVEALQARASAKHGTPDRTEHVHVFDLSGLRRRDLGLKTLNAIRDMVGLSLDHYPGAMETLYVTNTPVVFQIAWRIIKPMLPAEVLARVHLCGGAKEFLPEMISAGCPLSSIPSWMAVPKQKLKGQHVGVSVEDYVRAIEAGTSSLPQETSLRLRRDGDDGDVLDGSNGGPTILKRGRVCKRGRRTNAVNPNHVELILYAPGRLAWSRKSGSITSVAVAKCDLRRPGSHTFIIETPFGHERGFRCEKTEDALAWVNEINAILTAAPCSPGFRPEHFAHTPIPPWRRRLRNFLFYALFGIVLAKLIYLTHWLQWRVLKLTLAIYVMSLVCGFFNPIEALLHRNPHLIPA</sequence>
<feature type="transmembrane region" description="Helical" evidence="2">
    <location>
        <begin position="500"/>
        <end position="519"/>
    </location>
</feature>
<evidence type="ECO:0000313" key="4">
    <source>
        <dbReference type="EMBL" id="CAH0377824.1"/>
    </source>
</evidence>
<evidence type="ECO:0000259" key="3">
    <source>
        <dbReference type="PROSITE" id="PS50191"/>
    </source>
</evidence>